<dbReference type="Proteomes" id="UP001432166">
    <property type="component" value="Chromosome"/>
</dbReference>
<keyword evidence="2" id="KW-1185">Reference proteome</keyword>
<organism evidence="1 2">
    <name type="scientific">Streptomyces tauricus</name>
    <dbReference type="NCBI Taxonomy" id="68274"/>
    <lineage>
        <taxon>Bacteria</taxon>
        <taxon>Bacillati</taxon>
        <taxon>Actinomycetota</taxon>
        <taxon>Actinomycetes</taxon>
        <taxon>Kitasatosporales</taxon>
        <taxon>Streptomycetaceae</taxon>
        <taxon>Streptomyces</taxon>
        <taxon>Streptomyces aurantiacus group</taxon>
    </lineage>
</organism>
<name>A0ABZ1JFJ7_9ACTN</name>
<evidence type="ECO:0000313" key="1">
    <source>
        <dbReference type="EMBL" id="WTP49027.1"/>
    </source>
</evidence>
<dbReference type="RefSeq" id="WP_328937443.1">
    <property type="nucleotide sequence ID" value="NZ_CP108133.1"/>
</dbReference>
<accession>A0ABZ1JFJ7</accession>
<proteinExistence type="predicted"/>
<gene>
    <name evidence="1" type="ORF">OG288_12355</name>
</gene>
<protein>
    <submittedName>
        <fullName evidence="1">Uncharacterized protein</fullName>
    </submittedName>
</protein>
<evidence type="ECO:0000313" key="2">
    <source>
        <dbReference type="Proteomes" id="UP001432166"/>
    </source>
</evidence>
<sequence>MVVIVFRPMAAAIGQPVMAQKPHVMIVKKMWSPWFAPRFWTWR</sequence>
<reference evidence="1" key="1">
    <citation type="submission" date="2022-10" db="EMBL/GenBank/DDBJ databases">
        <title>The complete genomes of actinobacterial strains from the NBC collection.</title>
        <authorList>
            <person name="Joergensen T.S."/>
            <person name="Alvarez Arevalo M."/>
            <person name="Sterndorff E.B."/>
            <person name="Faurdal D."/>
            <person name="Vuksanovic O."/>
            <person name="Mourched A.-S."/>
            <person name="Charusanti P."/>
            <person name="Shaw S."/>
            <person name="Blin K."/>
            <person name="Weber T."/>
        </authorList>
    </citation>
    <scope>NUCLEOTIDE SEQUENCE</scope>
    <source>
        <strain evidence="1">NBC_00189</strain>
    </source>
</reference>
<dbReference type="EMBL" id="CP108133">
    <property type="protein sequence ID" value="WTP49027.1"/>
    <property type="molecule type" value="Genomic_DNA"/>
</dbReference>